<feature type="domain" description="SnoaL-like" evidence="1">
    <location>
        <begin position="7"/>
        <end position="111"/>
    </location>
</feature>
<dbReference type="Gene3D" id="3.10.450.50">
    <property type="match status" value="1"/>
</dbReference>
<organism evidence="2 3">
    <name type="scientific">Flavobacterium suncheonense GH29-5 = DSM 17707</name>
    <dbReference type="NCBI Taxonomy" id="1121899"/>
    <lineage>
        <taxon>Bacteria</taxon>
        <taxon>Pseudomonadati</taxon>
        <taxon>Bacteroidota</taxon>
        <taxon>Flavobacteriia</taxon>
        <taxon>Flavobacteriales</taxon>
        <taxon>Flavobacteriaceae</taxon>
        <taxon>Flavobacterium</taxon>
    </lineage>
</organism>
<dbReference type="InterPro" id="IPR037401">
    <property type="entry name" value="SnoaL-like"/>
</dbReference>
<dbReference type="Pfam" id="PF12680">
    <property type="entry name" value="SnoaL_2"/>
    <property type="match status" value="1"/>
</dbReference>
<keyword evidence="3" id="KW-1185">Reference proteome</keyword>
<evidence type="ECO:0000313" key="2">
    <source>
        <dbReference type="EMBL" id="KGO90027.1"/>
    </source>
</evidence>
<dbReference type="OrthoDB" id="1452256at2"/>
<evidence type="ECO:0000313" key="3">
    <source>
        <dbReference type="Proteomes" id="UP000030121"/>
    </source>
</evidence>
<accession>A0A0A2MBG2</accession>
<dbReference type="EMBL" id="JRLW01000004">
    <property type="protein sequence ID" value="KGO90027.1"/>
    <property type="molecule type" value="Genomic_DNA"/>
</dbReference>
<gene>
    <name evidence="2" type="ORF">Q764_05310</name>
</gene>
<dbReference type="eggNOG" id="COG3631">
    <property type="taxonomic scope" value="Bacteria"/>
</dbReference>
<dbReference type="AlphaFoldDB" id="A0A0A2MBG2"/>
<dbReference type="Proteomes" id="UP000030121">
    <property type="component" value="Unassembled WGS sequence"/>
</dbReference>
<dbReference type="STRING" id="1121899.GCA_000430025_01316"/>
<proteinExistence type="predicted"/>
<comment type="caution">
    <text evidence="2">The sequence shown here is derived from an EMBL/GenBank/DDBJ whole genome shotgun (WGS) entry which is preliminary data.</text>
</comment>
<dbReference type="RefSeq" id="WP_026981547.1">
    <property type="nucleotide sequence ID" value="NZ_JRLW01000004.1"/>
</dbReference>
<protein>
    <recommendedName>
        <fullName evidence="1">SnoaL-like domain-containing protein</fullName>
    </recommendedName>
</protein>
<evidence type="ECO:0000259" key="1">
    <source>
        <dbReference type="Pfam" id="PF12680"/>
    </source>
</evidence>
<reference evidence="2 3" key="1">
    <citation type="submission" date="2013-09" db="EMBL/GenBank/DDBJ databases">
        <authorList>
            <person name="Zeng Z."/>
            <person name="Chen C."/>
        </authorList>
    </citation>
    <scope>NUCLEOTIDE SEQUENCE [LARGE SCALE GENOMIC DNA]</scope>
    <source>
        <strain evidence="2 3">GH29-5</strain>
    </source>
</reference>
<name>A0A0A2MBG2_9FLAO</name>
<dbReference type="InterPro" id="IPR032710">
    <property type="entry name" value="NTF2-like_dom_sf"/>
</dbReference>
<dbReference type="SUPFAM" id="SSF54427">
    <property type="entry name" value="NTF2-like"/>
    <property type="match status" value="1"/>
</dbReference>
<sequence>MMAKELVTEFYQSDALRNSDAIKRFLHDEMEFDWHSSKGFLKMTKSDLVELANEMKRSYSSSRISISHILEENGSVMARYTYFVTPIENPNEEEVLAHFVTLWEVKDGKLFRGYQMSQLG</sequence>